<organism evidence="1 2">
    <name type="scientific">Mya arenaria</name>
    <name type="common">Soft-shell clam</name>
    <dbReference type="NCBI Taxonomy" id="6604"/>
    <lineage>
        <taxon>Eukaryota</taxon>
        <taxon>Metazoa</taxon>
        <taxon>Spiralia</taxon>
        <taxon>Lophotrochozoa</taxon>
        <taxon>Mollusca</taxon>
        <taxon>Bivalvia</taxon>
        <taxon>Autobranchia</taxon>
        <taxon>Heteroconchia</taxon>
        <taxon>Euheterodonta</taxon>
        <taxon>Imparidentia</taxon>
        <taxon>Neoheterodontei</taxon>
        <taxon>Myida</taxon>
        <taxon>Myoidea</taxon>
        <taxon>Myidae</taxon>
        <taxon>Mya</taxon>
    </lineage>
</organism>
<name>A0ABY7G4H0_MYAAR</name>
<keyword evidence="2" id="KW-1185">Reference proteome</keyword>
<reference evidence="1" key="1">
    <citation type="submission" date="2022-11" db="EMBL/GenBank/DDBJ databases">
        <title>Centuries of genome instability and evolution in soft-shell clam transmissible cancer (bioRxiv).</title>
        <authorList>
            <person name="Hart S.F.M."/>
            <person name="Yonemitsu M.A."/>
            <person name="Giersch R.M."/>
            <person name="Beal B.F."/>
            <person name="Arriagada G."/>
            <person name="Davis B.W."/>
            <person name="Ostrander E.A."/>
            <person name="Goff S.P."/>
            <person name="Metzger M.J."/>
        </authorList>
    </citation>
    <scope>NUCLEOTIDE SEQUENCE</scope>
    <source>
        <strain evidence="1">MELC-2E11</strain>
        <tissue evidence="1">Siphon/mantle</tissue>
    </source>
</reference>
<accession>A0ABY7G4H0</accession>
<dbReference type="Proteomes" id="UP001164746">
    <property type="component" value="Chromosome 16"/>
</dbReference>
<evidence type="ECO:0000313" key="1">
    <source>
        <dbReference type="EMBL" id="WAR29343.1"/>
    </source>
</evidence>
<evidence type="ECO:0000313" key="2">
    <source>
        <dbReference type="Proteomes" id="UP001164746"/>
    </source>
</evidence>
<gene>
    <name evidence="1" type="ORF">MAR_002911</name>
</gene>
<proteinExistence type="predicted"/>
<protein>
    <submittedName>
        <fullName evidence="1">Uncharacterized protein</fullName>
    </submittedName>
</protein>
<sequence length="71" mass="7909">MTSLAAGSSLLDTFSDLFGLTSLVASAARRFQRLITNQQLVDRYRFNRAGLNYLETVFGPALEPATMRHET</sequence>
<dbReference type="EMBL" id="CP111027">
    <property type="protein sequence ID" value="WAR29343.1"/>
    <property type="molecule type" value="Genomic_DNA"/>
</dbReference>